<feature type="region of interest" description="Disordered" evidence="1">
    <location>
        <begin position="107"/>
        <end position="129"/>
    </location>
</feature>
<name>A0A9W8M1M5_9FUNG</name>
<accession>A0A9W8M1M5</accession>
<reference evidence="2" key="1">
    <citation type="submission" date="2022-07" db="EMBL/GenBank/DDBJ databases">
        <title>Phylogenomic reconstructions and comparative analyses of Kickxellomycotina fungi.</title>
        <authorList>
            <person name="Reynolds N.K."/>
            <person name="Stajich J.E."/>
            <person name="Barry K."/>
            <person name="Grigoriev I.V."/>
            <person name="Crous P."/>
            <person name="Smith M.E."/>
        </authorList>
    </citation>
    <scope>NUCLEOTIDE SEQUENCE</scope>
    <source>
        <strain evidence="2">NRRL 1566</strain>
    </source>
</reference>
<dbReference type="EMBL" id="JANBUW010000001">
    <property type="protein sequence ID" value="KAJ2852671.1"/>
    <property type="molecule type" value="Genomic_DNA"/>
</dbReference>
<sequence length="152" mass="16941">MTLFGDLPPPKESENAQNDAQEPLSDAEKISSNARSWSRPELVPNLRRPKSTSKSRTSTTSTKPKDALALVSRWEEAASTAEEPSSSQPSLPKRLFLNSLAEYLPVSSKKNSNVKNKRPFDPHAAYNPAVPNSYQAYKQWLESQKDNGLLRD</sequence>
<comment type="caution">
    <text evidence="2">The sequence shown here is derived from an EMBL/GenBank/DDBJ whole genome shotgun (WGS) entry which is preliminary data.</text>
</comment>
<evidence type="ECO:0000313" key="3">
    <source>
        <dbReference type="Proteomes" id="UP001139887"/>
    </source>
</evidence>
<feature type="region of interest" description="Disordered" evidence="1">
    <location>
        <begin position="1"/>
        <end position="68"/>
    </location>
</feature>
<feature type="region of interest" description="Disordered" evidence="1">
    <location>
        <begin position="74"/>
        <end position="93"/>
    </location>
</feature>
<keyword evidence="3" id="KW-1185">Reference proteome</keyword>
<dbReference type="OrthoDB" id="5411533at2759"/>
<feature type="compositionally biased region" description="Low complexity" evidence="1">
    <location>
        <begin position="77"/>
        <end position="87"/>
    </location>
</feature>
<organism evidence="2 3">
    <name type="scientific">Coemansia brasiliensis</name>
    <dbReference type="NCBI Taxonomy" id="2650707"/>
    <lineage>
        <taxon>Eukaryota</taxon>
        <taxon>Fungi</taxon>
        <taxon>Fungi incertae sedis</taxon>
        <taxon>Zoopagomycota</taxon>
        <taxon>Kickxellomycotina</taxon>
        <taxon>Kickxellomycetes</taxon>
        <taxon>Kickxellales</taxon>
        <taxon>Kickxellaceae</taxon>
        <taxon>Coemansia</taxon>
    </lineage>
</organism>
<protein>
    <submittedName>
        <fullName evidence="2">Uncharacterized protein</fullName>
    </submittedName>
</protein>
<dbReference type="AlphaFoldDB" id="A0A9W8M1M5"/>
<evidence type="ECO:0000256" key="1">
    <source>
        <dbReference type="SAM" id="MobiDB-lite"/>
    </source>
</evidence>
<evidence type="ECO:0000313" key="2">
    <source>
        <dbReference type="EMBL" id="KAJ2852671.1"/>
    </source>
</evidence>
<dbReference type="Proteomes" id="UP001139887">
    <property type="component" value="Unassembled WGS sequence"/>
</dbReference>
<proteinExistence type="predicted"/>
<gene>
    <name evidence="2" type="ORF">IWW36_000028</name>
</gene>